<dbReference type="AlphaFoldDB" id="A0ABD2A990"/>
<protein>
    <submittedName>
        <fullName evidence="2">Uncharacterized protein</fullName>
    </submittedName>
</protein>
<name>A0ABD2A990_VESSQ</name>
<evidence type="ECO:0000313" key="2">
    <source>
        <dbReference type="EMBL" id="KAL2717193.1"/>
    </source>
</evidence>
<keyword evidence="3" id="KW-1185">Reference proteome</keyword>
<organism evidence="2 3">
    <name type="scientific">Vespula squamosa</name>
    <name type="common">Southern yellow jacket</name>
    <name type="synonym">Wasp</name>
    <dbReference type="NCBI Taxonomy" id="30214"/>
    <lineage>
        <taxon>Eukaryota</taxon>
        <taxon>Metazoa</taxon>
        <taxon>Ecdysozoa</taxon>
        <taxon>Arthropoda</taxon>
        <taxon>Hexapoda</taxon>
        <taxon>Insecta</taxon>
        <taxon>Pterygota</taxon>
        <taxon>Neoptera</taxon>
        <taxon>Endopterygota</taxon>
        <taxon>Hymenoptera</taxon>
        <taxon>Apocrita</taxon>
        <taxon>Aculeata</taxon>
        <taxon>Vespoidea</taxon>
        <taxon>Vespidae</taxon>
        <taxon>Vespinae</taxon>
        <taxon>Vespula</taxon>
    </lineage>
</organism>
<feature type="transmembrane region" description="Helical" evidence="1">
    <location>
        <begin position="6"/>
        <end position="30"/>
    </location>
</feature>
<sequence>MLHSTYIFTLLLKILDIIDMFFMLIIKFIFITRILYIFQTLYQYYTDVSAVTVLTIPRFAKLPRNKPHVNANKRGLSGRYCLALLVPTLSSKRNELSSCKYSNKHSSASPVDPEIFCTTHTQYTSTFVKQRFNIAHIRKSLSSLKNIL</sequence>
<dbReference type="Proteomes" id="UP001607302">
    <property type="component" value="Unassembled WGS sequence"/>
</dbReference>
<keyword evidence="1" id="KW-0812">Transmembrane</keyword>
<dbReference type="EMBL" id="JAUDFV010000153">
    <property type="protein sequence ID" value="KAL2717193.1"/>
    <property type="molecule type" value="Genomic_DNA"/>
</dbReference>
<comment type="caution">
    <text evidence="2">The sequence shown here is derived from an EMBL/GenBank/DDBJ whole genome shotgun (WGS) entry which is preliminary data.</text>
</comment>
<reference evidence="2 3" key="1">
    <citation type="journal article" date="2024" name="Ann. Entomol. Soc. Am.">
        <title>Genomic analyses of the southern and eastern yellowjacket wasps (Hymenoptera: Vespidae) reveal evolutionary signatures of social life.</title>
        <authorList>
            <person name="Catto M.A."/>
            <person name="Caine P.B."/>
            <person name="Orr S.E."/>
            <person name="Hunt B.G."/>
            <person name="Goodisman M.A.D."/>
        </authorList>
    </citation>
    <scope>NUCLEOTIDE SEQUENCE [LARGE SCALE GENOMIC DNA]</scope>
    <source>
        <strain evidence="2">233</strain>
        <tissue evidence="2">Head and thorax</tissue>
    </source>
</reference>
<accession>A0ABD2A990</accession>
<keyword evidence="1" id="KW-0472">Membrane</keyword>
<evidence type="ECO:0000256" key="1">
    <source>
        <dbReference type="SAM" id="Phobius"/>
    </source>
</evidence>
<proteinExistence type="predicted"/>
<keyword evidence="1" id="KW-1133">Transmembrane helix</keyword>
<gene>
    <name evidence="2" type="ORF">V1478_012893</name>
</gene>
<evidence type="ECO:0000313" key="3">
    <source>
        <dbReference type="Proteomes" id="UP001607302"/>
    </source>
</evidence>